<evidence type="ECO:0000313" key="3">
    <source>
        <dbReference type="Proteomes" id="UP001229421"/>
    </source>
</evidence>
<keyword evidence="3" id="KW-1185">Reference proteome</keyword>
<reference evidence="2" key="1">
    <citation type="journal article" date="2023" name="bioRxiv">
        <title>Improved chromosome-level genome assembly for marigold (Tagetes erecta).</title>
        <authorList>
            <person name="Jiang F."/>
            <person name="Yuan L."/>
            <person name="Wang S."/>
            <person name="Wang H."/>
            <person name="Xu D."/>
            <person name="Wang A."/>
            <person name="Fan W."/>
        </authorList>
    </citation>
    <scope>NUCLEOTIDE SEQUENCE</scope>
    <source>
        <strain evidence="2">WSJ</strain>
        <tissue evidence="2">Leaf</tissue>
    </source>
</reference>
<name>A0AAD8KSU4_TARER</name>
<feature type="region of interest" description="Disordered" evidence="1">
    <location>
        <begin position="71"/>
        <end position="101"/>
    </location>
</feature>
<gene>
    <name evidence="2" type="ORF">QVD17_17231</name>
</gene>
<feature type="compositionally biased region" description="Basic and acidic residues" evidence="1">
    <location>
        <begin position="155"/>
        <end position="168"/>
    </location>
</feature>
<dbReference type="AlphaFoldDB" id="A0AAD8KSU4"/>
<accession>A0AAD8KSU4</accession>
<evidence type="ECO:0000256" key="1">
    <source>
        <dbReference type="SAM" id="MobiDB-lite"/>
    </source>
</evidence>
<sequence length="204" mass="22685">MDVCSRTPLEEGKLQKLKPRRMLLEWNDIGENSSDHSLNVNDVIHFNEGSILIEGLYVNNNVNDGSGLNEGNVNDNANDGSGMNEGNVNNNVNDGSGMNEGNVNDNFNNGSCMNEVNVNDRLYVYGWGFDYLHFSQLFPNVNEGGDDNVGGYGNEHLEYDGDKEHNEISDETSDSEDTDYVVDIDKEHNDVGVDIRDFQDNVDP</sequence>
<feature type="compositionally biased region" description="Acidic residues" evidence="1">
    <location>
        <begin position="169"/>
        <end position="178"/>
    </location>
</feature>
<protein>
    <submittedName>
        <fullName evidence="2">Uncharacterized protein</fullName>
    </submittedName>
</protein>
<feature type="compositionally biased region" description="Low complexity" evidence="1">
    <location>
        <begin position="80"/>
        <end position="101"/>
    </location>
</feature>
<organism evidence="2 3">
    <name type="scientific">Tagetes erecta</name>
    <name type="common">African marigold</name>
    <dbReference type="NCBI Taxonomy" id="13708"/>
    <lineage>
        <taxon>Eukaryota</taxon>
        <taxon>Viridiplantae</taxon>
        <taxon>Streptophyta</taxon>
        <taxon>Embryophyta</taxon>
        <taxon>Tracheophyta</taxon>
        <taxon>Spermatophyta</taxon>
        <taxon>Magnoliopsida</taxon>
        <taxon>eudicotyledons</taxon>
        <taxon>Gunneridae</taxon>
        <taxon>Pentapetalae</taxon>
        <taxon>asterids</taxon>
        <taxon>campanulids</taxon>
        <taxon>Asterales</taxon>
        <taxon>Asteraceae</taxon>
        <taxon>Asteroideae</taxon>
        <taxon>Heliantheae alliance</taxon>
        <taxon>Tageteae</taxon>
        <taxon>Tagetes</taxon>
    </lineage>
</organism>
<dbReference type="EMBL" id="JAUHHV010000004">
    <property type="protein sequence ID" value="KAK1428398.1"/>
    <property type="molecule type" value="Genomic_DNA"/>
</dbReference>
<dbReference type="Proteomes" id="UP001229421">
    <property type="component" value="Unassembled WGS sequence"/>
</dbReference>
<comment type="caution">
    <text evidence="2">The sequence shown here is derived from an EMBL/GenBank/DDBJ whole genome shotgun (WGS) entry which is preliminary data.</text>
</comment>
<proteinExistence type="predicted"/>
<evidence type="ECO:0000313" key="2">
    <source>
        <dbReference type="EMBL" id="KAK1428398.1"/>
    </source>
</evidence>
<feature type="region of interest" description="Disordered" evidence="1">
    <location>
        <begin position="151"/>
        <end position="178"/>
    </location>
</feature>